<dbReference type="SUPFAM" id="SSF81296">
    <property type="entry name" value="E set domains"/>
    <property type="match status" value="1"/>
</dbReference>
<dbReference type="Gene3D" id="2.60.40.10">
    <property type="entry name" value="Immunoglobulins"/>
    <property type="match status" value="1"/>
</dbReference>
<dbReference type="InterPro" id="IPR009880">
    <property type="entry name" value="Glyoxal_oxidase_N"/>
</dbReference>
<evidence type="ECO:0000256" key="2">
    <source>
        <dbReference type="SAM" id="MobiDB-lite"/>
    </source>
</evidence>
<feature type="chain" id="PRO_5045520349" description="Galactose oxidase" evidence="3">
    <location>
        <begin position="23"/>
        <end position="666"/>
    </location>
</feature>
<gene>
    <name evidence="6" type="ORF">VTL71DRAFT_2714</name>
</gene>
<dbReference type="InterPro" id="IPR015202">
    <property type="entry name" value="GO-like_E_set"/>
</dbReference>
<dbReference type="SMART" id="SM00612">
    <property type="entry name" value="Kelch"/>
    <property type="match status" value="3"/>
</dbReference>
<proteinExistence type="predicted"/>
<dbReference type="InterPro" id="IPR013783">
    <property type="entry name" value="Ig-like_fold"/>
</dbReference>
<dbReference type="InterPro" id="IPR011043">
    <property type="entry name" value="Gal_Oxase/kelch_b-propeller"/>
</dbReference>
<evidence type="ECO:0000313" key="6">
    <source>
        <dbReference type="EMBL" id="KAL2066642.1"/>
    </source>
</evidence>
<dbReference type="Pfam" id="PF07250">
    <property type="entry name" value="Glyoxal_oxid_N"/>
    <property type="match status" value="1"/>
</dbReference>
<dbReference type="Pfam" id="PF09118">
    <property type="entry name" value="GO-like_E_set"/>
    <property type="match status" value="1"/>
</dbReference>
<dbReference type="EMBL" id="JAZHXI010000011">
    <property type="protein sequence ID" value="KAL2066642.1"/>
    <property type="molecule type" value="Genomic_DNA"/>
</dbReference>
<keyword evidence="7" id="KW-1185">Reference proteome</keyword>
<keyword evidence="1 3" id="KW-0732">Signal</keyword>
<accession>A0ABR4CAE2</accession>
<dbReference type="InterPro" id="IPR006652">
    <property type="entry name" value="Kelch_1"/>
</dbReference>
<dbReference type="PANTHER" id="PTHR32208">
    <property type="entry name" value="SECRETED PROTEIN-RELATED"/>
    <property type="match status" value="1"/>
</dbReference>
<dbReference type="PANTHER" id="PTHR32208:SF56">
    <property type="entry name" value="GALACTOSE OXIDASE-RELATED"/>
    <property type="match status" value="1"/>
</dbReference>
<organism evidence="6 7">
    <name type="scientific">Oculimacula yallundae</name>
    <dbReference type="NCBI Taxonomy" id="86028"/>
    <lineage>
        <taxon>Eukaryota</taxon>
        <taxon>Fungi</taxon>
        <taxon>Dikarya</taxon>
        <taxon>Ascomycota</taxon>
        <taxon>Pezizomycotina</taxon>
        <taxon>Leotiomycetes</taxon>
        <taxon>Helotiales</taxon>
        <taxon>Ploettnerulaceae</taxon>
        <taxon>Oculimacula</taxon>
    </lineage>
</organism>
<dbReference type="Gene3D" id="2.130.10.80">
    <property type="entry name" value="Galactose oxidase/kelch, beta-propeller"/>
    <property type="match status" value="1"/>
</dbReference>
<dbReference type="InterPro" id="IPR037293">
    <property type="entry name" value="Gal_Oxidase_central_sf"/>
</dbReference>
<dbReference type="InterPro" id="IPR014756">
    <property type="entry name" value="Ig_E-set"/>
</dbReference>
<evidence type="ECO:0000256" key="3">
    <source>
        <dbReference type="SAM" id="SignalP"/>
    </source>
</evidence>
<dbReference type="SUPFAM" id="SSF50965">
    <property type="entry name" value="Galactose oxidase, central domain"/>
    <property type="match status" value="1"/>
</dbReference>
<reference evidence="6 7" key="1">
    <citation type="journal article" date="2024" name="Commun. Biol.">
        <title>Comparative genomic analysis of thermophilic fungi reveals convergent evolutionary adaptations and gene losses.</title>
        <authorList>
            <person name="Steindorff A.S."/>
            <person name="Aguilar-Pontes M.V."/>
            <person name="Robinson A.J."/>
            <person name="Andreopoulos B."/>
            <person name="LaButti K."/>
            <person name="Kuo A."/>
            <person name="Mondo S."/>
            <person name="Riley R."/>
            <person name="Otillar R."/>
            <person name="Haridas S."/>
            <person name="Lipzen A."/>
            <person name="Grimwood J."/>
            <person name="Schmutz J."/>
            <person name="Clum A."/>
            <person name="Reid I.D."/>
            <person name="Moisan M.C."/>
            <person name="Butler G."/>
            <person name="Nguyen T.T.M."/>
            <person name="Dewar K."/>
            <person name="Conant G."/>
            <person name="Drula E."/>
            <person name="Henrissat B."/>
            <person name="Hansel C."/>
            <person name="Singer S."/>
            <person name="Hutchinson M.I."/>
            <person name="de Vries R.P."/>
            <person name="Natvig D.O."/>
            <person name="Powell A.J."/>
            <person name="Tsang A."/>
            <person name="Grigoriev I.V."/>
        </authorList>
    </citation>
    <scope>NUCLEOTIDE SEQUENCE [LARGE SCALE GENOMIC DNA]</scope>
    <source>
        <strain evidence="6 7">CBS 494.80</strain>
    </source>
</reference>
<comment type="caution">
    <text evidence="6">The sequence shown here is derived from an EMBL/GenBank/DDBJ whole genome shotgun (WGS) entry which is preliminary data.</text>
</comment>
<dbReference type="CDD" id="cd02851">
    <property type="entry name" value="E_set_GO_C"/>
    <property type="match status" value="1"/>
</dbReference>
<evidence type="ECO:0000256" key="1">
    <source>
        <dbReference type="ARBA" id="ARBA00022729"/>
    </source>
</evidence>
<feature type="signal peptide" evidence="3">
    <location>
        <begin position="1"/>
        <end position="22"/>
    </location>
</feature>
<feature type="domain" description="Glyoxal oxidase N-terminal" evidence="4">
    <location>
        <begin position="427"/>
        <end position="505"/>
    </location>
</feature>
<evidence type="ECO:0000259" key="5">
    <source>
        <dbReference type="Pfam" id="PF09118"/>
    </source>
</evidence>
<evidence type="ECO:0000313" key="7">
    <source>
        <dbReference type="Proteomes" id="UP001595075"/>
    </source>
</evidence>
<feature type="domain" description="Galactose oxidase-like Early set" evidence="5">
    <location>
        <begin position="541"/>
        <end position="649"/>
    </location>
</feature>
<feature type="region of interest" description="Disordered" evidence="2">
    <location>
        <begin position="25"/>
        <end position="52"/>
    </location>
</feature>
<protein>
    <recommendedName>
        <fullName evidence="8">Galactose oxidase</fullName>
    </recommendedName>
</protein>
<evidence type="ECO:0008006" key="8">
    <source>
        <dbReference type="Google" id="ProtNLM"/>
    </source>
</evidence>
<name>A0ABR4CAE2_9HELO</name>
<sequence length="666" mass="72547">MISPQIPLLLTYAFLGLSYSLSAPSQNSRRDNIQEHTSPTPNPIPPNLTSQSKICANGLPPSKTITTKNNYTFAVCPSTDLQGGDDTVIGNIKSIEALAEDCSHYPQCLGSSLEKGFSFAYRKIVLTVSLPAKKVDSIIRLSSGPPSPPTARFQQGEWSAVIDMPVIPVAVFLVSEKPRITRLMAFSAFEPLWFGGAKGRTQFAEYDIGTGEVSHRNVTNTNHEMFCPGISTLQDSRVIISGGTDANRTSIYDPRTGTFTAGPMMRIPRGYQASATLESGRVFTLGGSWDGPVGVRDGEVYDPVSNTWMRLSGAVVAPSLTDDEVVDKRDNHQWFFAWRNESIFQAGPSRMMNWYWASGEGSVVSVGERDTEDAMCGIFAMYDALRGKMITAAGTPSYDKSTPNKKAFIMTIDEPGKAPTLERLPDLAQGRAFSNAVILPDGTVLITGGQTYSKSFTDERSVFIPELFDPETKTFRQLAAMAIPRNYHSTAILLPDGRVFSAGGGLCRPDGKCAKQGSDHPNAEIFSPPYLFNEDGSLAPRPVIESLSSDIDSKGYSVRAGGSLSLALTLDHEQDQEQSDVTFSFVRVGTNTHSVNTDQRRVPLEKVQRNGNVFTLLLPDDSGVLIPGDWFLFVINKQGVPSLARTVTVMLCGLLQRCNSEDEEGR</sequence>
<dbReference type="Proteomes" id="UP001595075">
    <property type="component" value="Unassembled WGS sequence"/>
</dbReference>
<evidence type="ECO:0000259" key="4">
    <source>
        <dbReference type="Pfam" id="PF07250"/>
    </source>
</evidence>